<comment type="subcellular location">
    <subcellularLocation>
        <location evidence="1">Endomembrane system</location>
        <topology evidence="1">Multi-pass membrane protein</topology>
    </subcellularLocation>
</comment>
<feature type="transmembrane region" description="Helical" evidence="10">
    <location>
        <begin position="118"/>
        <end position="141"/>
    </location>
</feature>
<sequence length="384" mass="42878">MHHTEGYVPCIQHDPAVVVPTTLIKPRRLPSNEVDATGRELRNDRRLRDEQRPLGTTVGVELYKLWPGKNRFLCGGRIMLGPGDDVGFNACLWIFILIPASLYFFTVAPWLWNDDDRGYGHFVVILNVLLLLLACTMFTLTSTTDPGIIPRREIQMASSTSDTVRESIGLAPARYEDALYLCSTTGMLDFQHSVQPEELTEQQLNDGYKWCRTCRMVRPPRASHCADCNNCVLQFDHHCPFVGNCIGQRNYLYFNLFIYSALCLGGSVVLGLALWTSGQRASAAISDNTITLLIALVSVPTGVVMLLGIVIGCYHAWLAYTGYTTKEYLTGHRSQQTGHRLSTLSSRGPSLIPDLRQEVRLDTEGASAHPPREATSVEEMQERL</sequence>
<dbReference type="EMBL" id="JAAPAO010000162">
    <property type="protein sequence ID" value="KAF4669884.1"/>
    <property type="molecule type" value="Genomic_DNA"/>
</dbReference>
<reference evidence="13 14" key="1">
    <citation type="submission" date="2020-04" db="EMBL/GenBank/DDBJ databases">
        <title>Perkinsus chesapeaki whole genome sequence.</title>
        <authorList>
            <person name="Bogema D.R."/>
        </authorList>
    </citation>
    <scope>NUCLEOTIDE SEQUENCE [LARGE SCALE GENOMIC DNA]</scope>
    <source>
        <strain evidence="13">ATCC PRA-425</strain>
    </source>
</reference>
<evidence type="ECO:0000256" key="5">
    <source>
        <dbReference type="ARBA" id="ARBA00023136"/>
    </source>
</evidence>
<evidence type="ECO:0000256" key="6">
    <source>
        <dbReference type="ARBA" id="ARBA00023139"/>
    </source>
</evidence>
<dbReference type="OrthoDB" id="9909019at2759"/>
<dbReference type="GO" id="GO:0005794">
    <property type="term" value="C:Golgi apparatus"/>
    <property type="evidence" value="ECO:0007669"/>
    <property type="project" value="TreeGrafter"/>
</dbReference>
<comment type="similarity">
    <text evidence="10">Belongs to the DHHC palmitoyltransferase family.</text>
</comment>
<evidence type="ECO:0000313" key="13">
    <source>
        <dbReference type="EMBL" id="KAF4669884.1"/>
    </source>
</evidence>
<keyword evidence="4 10" id="KW-1133">Transmembrane helix</keyword>
<protein>
    <recommendedName>
        <fullName evidence="10">Palmitoyltransferase</fullName>
        <ecNumber evidence="10">2.3.1.225</ecNumber>
    </recommendedName>
</protein>
<evidence type="ECO:0000259" key="12">
    <source>
        <dbReference type="Pfam" id="PF01529"/>
    </source>
</evidence>
<keyword evidence="14" id="KW-1185">Reference proteome</keyword>
<comment type="caution">
    <text evidence="13">The sequence shown here is derived from an EMBL/GenBank/DDBJ whole genome shotgun (WGS) entry which is preliminary data.</text>
</comment>
<evidence type="ECO:0000256" key="4">
    <source>
        <dbReference type="ARBA" id="ARBA00022989"/>
    </source>
</evidence>
<proteinExistence type="inferred from homology"/>
<feature type="region of interest" description="Disordered" evidence="11">
    <location>
        <begin position="362"/>
        <end position="384"/>
    </location>
</feature>
<dbReference type="PROSITE" id="PS50216">
    <property type="entry name" value="DHHC"/>
    <property type="match status" value="1"/>
</dbReference>
<evidence type="ECO:0000313" key="14">
    <source>
        <dbReference type="Proteomes" id="UP000591131"/>
    </source>
</evidence>
<name>A0A7J6MEJ8_PERCH</name>
<dbReference type="AlphaFoldDB" id="A0A7J6MEJ8"/>
<dbReference type="InterPro" id="IPR001594">
    <property type="entry name" value="Palmitoyltrfase_DHHC"/>
</dbReference>
<evidence type="ECO:0000256" key="10">
    <source>
        <dbReference type="RuleBase" id="RU079119"/>
    </source>
</evidence>
<evidence type="ECO:0000256" key="3">
    <source>
        <dbReference type="ARBA" id="ARBA00022692"/>
    </source>
</evidence>
<dbReference type="GO" id="GO:0019706">
    <property type="term" value="F:protein-cysteine S-palmitoyltransferase activity"/>
    <property type="evidence" value="ECO:0007669"/>
    <property type="project" value="UniProtKB-EC"/>
</dbReference>
<feature type="transmembrane region" description="Helical" evidence="10">
    <location>
        <begin position="290"/>
        <end position="317"/>
    </location>
</feature>
<accession>A0A7J6MEJ8</accession>
<dbReference type="Pfam" id="PF01529">
    <property type="entry name" value="DHHC"/>
    <property type="match status" value="1"/>
</dbReference>
<dbReference type="InterPro" id="IPR039859">
    <property type="entry name" value="PFA4/ZDH16/20/ERF2-like"/>
</dbReference>
<keyword evidence="8 10" id="KW-0012">Acyltransferase</keyword>
<gene>
    <name evidence="13" type="ORF">FOL47_002315</name>
</gene>
<evidence type="ECO:0000256" key="9">
    <source>
        <dbReference type="ARBA" id="ARBA00048048"/>
    </source>
</evidence>
<evidence type="ECO:0000256" key="7">
    <source>
        <dbReference type="ARBA" id="ARBA00023288"/>
    </source>
</evidence>
<dbReference type="Proteomes" id="UP000591131">
    <property type="component" value="Unassembled WGS sequence"/>
</dbReference>
<evidence type="ECO:0000256" key="8">
    <source>
        <dbReference type="ARBA" id="ARBA00023315"/>
    </source>
</evidence>
<dbReference type="GO" id="GO:0005783">
    <property type="term" value="C:endoplasmic reticulum"/>
    <property type="evidence" value="ECO:0007669"/>
    <property type="project" value="TreeGrafter"/>
</dbReference>
<keyword evidence="5 10" id="KW-0472">Membrane</keyword>
<evidence type="ECO:0000256" key="11">
    <source>
        <dbReference type="SAM" id="MobiDB-lite"/>
    </source>
</evidence>
<dbReference type="EC" id="2.3.1.225" evidence="10"/>
<keyword evidence="2 10" id="KW-0808">Transferase</keyword>
<feature type="domain" description="Palmitoyltransferase DHHC" evidence="12">
    <location>
        <begin position="206"/>
        <end position="330"/>
    </location>
</feature>
<evidence type="ECO:0000256" key="1">
    <source>
        <dbReference type="ARBA" id="ARBA00004127"/>
    </source>
</evidence>
<comment type="domain">
    <text evidence="10">The DHHC domain is required for palmitoyltransferase activity.</text>
</comment>
<keyword evidence="7" id="KW-0449">Lipoprotein</keyword>
<keyword evidence="6" id="KW-0564">Palmitate</keyword>
<dbReference type="GO" id="GO:0006612">
    <property type="term" value="P:protein targeting to membrane"/>
    <property type="evidence" value="ECO:0007669"/>
    <property type="project" value="TreeGrafter"/>
</dbReference>
<comment type="catalytic activity">
    <reaction evidence="9 10">
        <text>L-cysteinyl-[protein] + hexadecanoyl-CoA = S-hexadecanoyl-L-cysteinyl-[protein] + CoA</text>
        <dbReference type="Rhea" id="RHEA:36683"/>
        <dbReference type="Rhea" id="RHEA-COMP:10131"/>
        <dbReference type="Rhea" id="RHEA-COMP:11032"/>
        <dbReference type="ChEBI" id="CHEBI:29950"/>
        <dbReference type="ChEBI" id="CHEBI:57287"/>
        <dbReference type="ChEBI" id="CHEBI:57379"/>
        <dbReference type="ChEBI" id="CHEBI:74151"/>
        <dbReference type="EC" id="2.3.1.225"/>
    </reaction>
</comment>
<evidence type="ECO:0000256" key="2">
    <source>
        <dbReference type="ARBA" id="ARBA00022679"/>
    </source>
</evidence>
<dbReference type="PANTHER" id="PTHR22883">
    <property type="entry name" value="ZINC FINGER DHHC DOMAIN CONTAINING PROTEIN"/>
    <property type="match status" value="1"/>
</dbReference>
<feature type="transmembrane region" description="Helical" evidence="10">
    <location>
        <begin position="86"/>
        <end position="112"/>
    </location>
</feature>
<organism evidence="13 14">
    <name type="scientific">Perkinsus chesapeaki</name>
    <name type="common">Clam parasite</name>
    <name type="synonym">Perkinsus andrewsi</name>
    <dbReference type="NCBI Taxonomy" id="330153"/>
    <lineage>
        <taxon>Eukaryota</taxon>
        <taxon>Sar</taxon>
        <taxon>Alveolata</taxon>
        <taxon>Perkinsozoa</taxon>
        <taxon>Perkinsea</taxon>
        <taxon>Perkinsida</taxon>
        <taxon>Perkinsidae</taxon>
        <taxon>Perkinsus</taxon>
    </lineage>
</organism>
<keyword evidence="3 10" id="KW-0812">Transmembrane</keyword>
<feature type="transmembrane region" description="Helical" evidence="10">
    <location>
        <begin position="256"/>
        <end position="278"/>
    </location>
</feature>
<dbReference type="PANTHER" id="PTHR22883:SF43">
    <property type="entry name" value="PALMITOYLTRANSFERASE APP"/>
    <property type="match status" value="1"/>
</dbReference>